<evidence type="ECO:0000313" key="2">
    <source>
        <dbReference type="Proteomes" id="UP000253606"/>
    </source>
</evidence>
<reference evidence="1 2" key="1">
    <citation type="journal article" date="2018" name="Front. Microbiol.">
        <title>Hydrolytic Capabilities as a Key to Environmental Success: Chitinolytic and Cellulolytic Acidobacteria From Acidic Sub-arctic Soils and Boreal Peatlands.</title>
        <authorList>
            <person name="Belova S.E."/>
            <person name="Ravin N.V."/>
            <person name="Pankratov T.A."/>
            <person name="Rakitin A.L."/>
            <person name="Ivanova A.A."/>
            <person name="Beletsky A.V."/>
            <person name="Mardanov A.V."/>
            <person name="Sinninghe Damste J.S."/>
            <person name="Dedysh S.N."/>
        </authorList>
    </citation>
    <scope>NUCLEOTIDE SEQUENCE [LARGE SCALE GENOMIC DNA]</scope>
    <source>
        <strain evidence="1 2">SBC82</strain>
    </source>
</reference>
<dbReference type="KEGG" id="abas:ACPOL_3919"/>
<organism evidence="1 2">
    <name type="scientific">Acidisarcina polymorpha</name>
    <dbReference type="NCBI Taxonomy" id="2211140"/>
    <lineage>
        <taxon>Bacteria</taxon>
        <taxon>Pseudomonadati</taxon>
        <taxon>Acidobacteriota</taxon>
        <taxon>Terriglobia</taxon>
        <taxon>Terriglobales</taxon>
        <taxon>Acidobacteriaceae</taxon>
        <taxon>Acidisarcina</taxon>
    </lineage>
</organism>
<evidence type="ECO:0000313" key="1">
    <source>
        <dbReference type="EMBL" id="AXC13198.1"/>
    </source>
</evidence>
<sequence length="52" mass="5587">MSVTQKKGLTAASPLTSPLKATLKINAEMHHEQAQIPMRPSILIADCTQAIT</sequence>
<name>A0A2Z5G287_9BACT</name>
<dbReference type="EMBL" id="CP030840">
    <property type="protein sequence ID" value="AXC13198.1"/>
    <property type="molecule type" value="Genomic_DNA"/>
</dbReference>
<protein>
    <submittedName>
        <fullName evidence="1">Uncharacterized protein</fullName>
    </submittedName>
</protein>
<proteinExistence type="predicted"/>
<accession>A0A2Z5G287</accession>
<dbReference type="Proteomes" id="UP000253606">
    <property type="component" value="Chromosome"/>
</dbReference>
<dbReference type="AlphaFoldDB" id="A0A2Z5G287"/>
<keyword evidence="2" id="KW-1185">Reference proteome</keyword>
<gene>
    <name evidence="1" type="ORF">ACPOL_3919</name>
</gene>